<evidence type="ECO:0000256" key="1">
    <source>
        <dbReference type="SAM" id="Coils"/>
    </source>
</evidence>
<evidence type="ECO:0000259" key="2">
    <source>
        <dbReference type="Pfam" id="PF03962"/>
    </source>
</evidence>
<organism evidence="3 4">
    <name type="scientific">Cladosporium halotolerans</name>
    <dbReference type="NCBI Taxonomy" id="1052096"/>
    <lineage>
        <taxon>Eukaryota</taxon>
        <taxon>Fungi</taxon>
        <taxon>Dikarya</taxon>
        <taxon>Ascomycota</taxon>
        <taxon>Pezizomycotina</taxon>
        <taxon>Dothideomycetes</taxon>
        <taxon>Dothideomycetidae</taxon>
        <taxon>Cladosporiales</taxon>
        <taxon>Cladosporiaceae</taxon>
        <taxon>Cladosporium</taxon>
    </lineage>
</organism>
<evidence type="ECO:0000313" key="3">
    <source>
        <dbReference type="EMBL" id="KAL1588452.1"/>
    </source>
</evidence>
<gene>
    <name evidence="3" type="ORF">WHR41_03124</name>
</gene>
<dbReference type="AlphaFoldDB" id="A0AB34KWM7"/>
<keyword evidence="4" id="KW-1185">Reference proteome</keyword>
<comment type="caution">
    <text evidence="3">The sequence shown here is derived from an EMBL/GenBank/DDBJ whole genome shotgun (WGS) entry which is preliminary data.</text>
</comment>
<feature type="domain" description="Mnd1 HTH" evidence="2">
    <location>
        <begin position="17"/>
        <end position="73"/>
    </location>
</feature>
<protein>
    <recommendedName>
        <fullName evidence="2">Mnd1 HTH domain-containing protein</fullName>
    </recommendedName>
</protein>
<accession>A0AB34KWM7</accession>
<dbReference type="RefSeq" id="XP_069231557.1">
    <property type="nucleotide sequence ID" value="XM_069371730.1"/>
</dbReference>
<dbReference type="InterPro" id="IPR040453">
    <property type="entry name" value="Mnd1_HTH"/>
</dbReference>
<reference evidence="3 4" key="1">
    <citation type="journal article" date="2020" name="Microbiol. Resour. Announc.">
        <title>Draft Genome Sequence of a Cladosporium Species Isolated from the Mesophotic Ascidian Didemnum maculosum.</title>
        <authorList>
            <person name="Gioti A."/>
            <person name="Siaperas R."/>
            <person name="Nikolaivits E."/>
            <person name="Le Goff G."/>
            <person name="Ouazzani J."/>
            <person name="Kotoulas G."/>
            <person name="Topakas E."/>
        </authorList>
    </citation>
    <scope>NUCLEOTIDE SEQUENCE [LARGE SCALE GENOMIC DNA]</scope>
    <source>
        <strain evidence="3 4">TM138-S3</strain>
    </source>
</reference>
<sequence>MAPKTNCTPAKLAAALAYLQKSGVAHTIKDLEKSLPSVAQINGMQVKDYIQMLQDDSKIRAERIGSVNWYWNFVLDDKITRQRALDAAKATYGKAVETDEELKRKLEEAESQRCADDEALEDRGECRHELLSKKRLLEIERENVRHELAAYSDNDPTELEHKSKEADELRRLTEEYTDDIYSMEGWLKDALTGNAEALSATLEAVYDKEYDEEARTLKELA</sequence>
<dbReference type="Proteomes" id="UP000803884">
    <property type="component" value="Unassembled WGS sequence"/>
</dbReference>
<keyword evidence="1" id="KW-0175">Coiled coil</keyword>
<name>A0AB34KWM7_9PEZI</name>
<feature type="coiled-coil region" evidence="1">
    <location>
        <begin position="92"/>
        <end position="179"/>
    </location>
</feature>
<dbReference type="EMBL" id="JAAQHG020000007">
    <property type="protein sequence ID" value="KAL1588452.1"/>
    <property type="molecule type" value="Genomic_DNA"/>
</dbReference>
<proteinExistence type="predicted"/>
<dbReference type="Pfam" id="PF03962">
    <property type="entry name" value="Mnd1"/>
    <property type="match status" value="1"/>
</dbReference>
<evidence type="ECO:0000313" key="4">
    <source>
        <dbReference type="Proteomes" id="UP000803884"/>
    </source>
</evidence>
<dbReference type="GeneID" id="96004568"/>